<name>A0A7W9WRF1_9BURK</name>
<evidence type="ECO:0000313" key="2">
    <source>
        <dbReference type="Proteomes" id="UP000571554"/>
    </source>
</evidence>
<sequence>MNDYRSLLSQAKEDVVHVLRDKGIQERYLQFGGEGPEPEKKVRAPTDARSEFLANRAMGDWAENLVTSVVQTIDPGWTVTQYGNTDSMAAGDDGFADLYRAGLEEVRKYGKRPDLLVLPASPDVPPDISTLRRGESDVYVSRSVAAIEVRSSKFRALQYMAVRKAELASGKKSDRLTPSFTVKVEDLVVVYRWVEKYNVSQSYCQVFFDSMWAINVLDIFRIIGSGVGFKIETPEKSQLKATIMIPITSGSKVGDFVESPAFQVETKHTRLGRVDAFVKPVGGRVEPDRVALRRVLLAEPAPLSSGQVLPRGLQSSLPLTN</sequence>
<proteinExistence type="predicted"/>
<reference evidence="1 2" key="1">
    <citation type="submission" date="2020-08" db="EMBL/GenBank/DDBJ databases">
        <title>Above-ground endophytic microbial communities from plants in different locations in the United States.</title>
        <authorList>
            <person name="Frank C."/>
        </authorList>
    </citation>
    <scope>NUCLEOTIDE SEQUENCE [LARGE SCALE GENOMIC DNA]</scope>
    <source>
        <strain evidence="1 2">WP4_2_2</strain>
    </source>
</reference>
<dbReference type="RefSeq" id="WP_183722420.1">
    <property type="nucleotide sequence ID" value="NZ_JACHBW010000002.1"/>
</dbReference>
<comment type="caution">
    <text evidence="1">The sequence shown here is derived from an EMBL/GenBank/DDBJ whole genome shotgun (WGS) entry which is preliminary data.</text>
</comment>
<organism evidence="1 2">
    <name type="scientific">Paraburkholderia bannensis</name>
    <dbReference type="NCBI Taxonomy" id="765414"/>
    <lineage>
        <taxon>Bacteria</taxon>
        <taxon>Pseudomonadati</taxon>
        <taxon>Pseudomonadota</taxon>
        <taxon>Betaproteobacteria</taxon>
        <taxon>Burkholderiales</taxon>
        <taxon>Burkholderiaceae</taxon>
        <taxon>Paraburkholderia</taxon>
    </lineage>
</organism>
<gene>
    <name evidence="1" type="ORF">F4827_001042</name>
</gene>
<dbReference type="AlphaFoldDB" id="A0A7W9WRF1"/>
<accession>A0A7W9WRF1</accession>
<evidence type="ECO:0000313" key="1">
    <source>
        <dbReference type="EMBL" id="MBB6101216.1"/>
    </source>
</evidence>
<dbReference type="InterPro" id="IPR019054">
    <property type="entry name" value="Restrct_endonuc_II_AccI"/>
</dbReference>
<dbReference type="Pfam" id="PF09545">
    <property type="entry name" value="RE_AccI"/>
    <property type="match status" value="2"/>
</dbReference>
<protein>
    <submittedName>
        <fullName evidence="1">Uncharacterized protein</fullName>
    </submittedName>
</protein>
<keyword evidence="2" id="KW-1185">Reference proteome</keyword>
<dbReference type="Proteomes" id="UP000571554">
    <property type="component" value="Unassembled WGS sequence"/>
</dbReference>
<dbReference type="EMBL" id="JACHBW010000002">
    <property type="protein sequence ID" value="MBB6101216.1"/>
    <property type="molecule type" value="Genomic_DNA"/>
</dbReference>